<proteinExistence type="predicted"/>
<dbReference type="InParanoid" id="A0A1Y2E8F2"/>
<dbReference type="EMBL" id="MCFJ01000004">
    <property type="protein sequence ID" value="ORY67556.1"/>
    <property type="molecule type" value="Genomic_DNA"/>
</dbReference>
<accession>A0A1Y2E8F2</accession>
<evidence type="ECO:0000313" key="2">
    <source>
        <dbReference type="Proteomes" id="UP000193689"/>
    </source>
</evidence>
<reference evidence="1 2" key="1">
    <citation type="submission" date="2016-07" db="EMBL/GenBank/DDBJ databases">
        <title>Pervasive Adenine N6-methylation of Active Genes in Fungi.</title>
        <authorList>
            <consortium name="DOE Joint Genome Institute"/>
            <person name="Mondo S.J."/>
            <person name="Dannebaum R.O."/>
            <person name="Kuo R.C."/>
            <person name="Labutti K."/>
            <person name="Haridas S."/>
            <person name="Kuo A."/>
            <person name="Salamov A."/>
            <person name="Ahrendt S.R."/>
            <person name="Lipzen A."/>
            <person name="Sullivan W."/>
            <person name="Andreopoulos W.B."/>
            <person name="Clum A."/>
            <person name="Lindquist E."/>
            <person name="Daum C."/>
            <person name="Ramamoorthy G.K."/>
            <person name="Gryganskyi A."/>
            <person name="Culley D."/>
            <person name="Magnuson J.K."/>
            <person name="James T.Y."/>
            <person name="O'Malley M.A."/>
            <person name="Stajich J.E."/>
            <person name="Spatafora J.W."/>
            <person name="Visel A."/>
            <person name="Grigoriev I.V."/>
        </authorList>
    </citation>
    <scope>NUCLEOTIDE SEQUENCE [LARGE SCALE GENOMIC DNA]</scope>
    <source>
        <strain evidence="1 2">CBS 129021</strain>
    </source>
</reference>
<dbReference type="AlphaFoldDB" id="A0A1Y2E8F2"/>
<evidence type="ECO:0000313" key="1">
    <source>
        <dbReference type="EMBL" id="ORY67556.1"/>
    </source>
</evidence>
<organism evidence="1 2">
    <name type="scientific">Pseudomassariella vexata</name>
    <dbReference type="NCBI Taxonomy" id="1141098"/>
    <lineage>
        <taxon>Eukaryota</taxon>
        <taxon>Fungi</taxon>
        <taxon>Dikarya</taxon>
        <taxon>Ascomycota</taxon>
        <taxon>Pezizomycotina</taxon>
        <taxon>Sordariomycetes</taxon>
        <taxon>Xylariomycetidae</taxon>
        <taxon>Amphisphaeriales</taxon>
        <taxon>Pseudomassariaceae</taxon>
        <taxon>Pseudomassariella</taxon>
    </lineage>
</organism>
<sequence>MIARTALGALCDGEYGRLLGVGRDQRHMQGWLGDCFEEIFANSLIQLLLTRFRNARVR</sequence>
<name>A0A1Y2E8F2_9PEZI</name>
<keyword evidence="2" id="KW-1185">Reference proteome</keyword>
<dbReference type="Proteomes" id="UP000193689">
    <property type="component" value="Unassembled WGS sequence"/>
</dbReference>
<gene>
    <name evidence="1" type="ORF">BCR38DRAFT_427475</name>
</gene>
<dbReference type="GeneID" id="63776048"/>
<dbReference type="RefSeq" id="XP_040718180.1">
    <property type="nucleotide sequence ID" value="XM_040859836.1"/>
</dbReference>
<comment type="caution">
    <text evidence="1">The sequence shown here is derived from an EMBL/GenBank/DDBJ whole genome shotgun (WGS) entry which is preliminary data.</text>
</comment>
<protein>
    <submittedName>
        <fullName evidence="1">Uncharacterized protein</fullName>
    </submittedName>
</protein>